<organism evidence="2 3">
    <name type="scientific">Roseomonas populi</name>
    <dbReference type="NCBI Taxonomy" id="3121582"/>
    <lineage>
        <taxon>Bacteria</taxon>
        <taxon>Pseudomonadati</taxon>
        <taxon>Pseudomonadota</taxon>
        <taxon>Alphaproteobacteria</taxon>
        <taxon>Acetobacterales</taxon>
        <taxon>Roseomonadaceae</taxon>
        <taxon>Roseomonas</taxon>
    </lineage>
</organism>
<keyword evidence="1" id="KW-0472">Membrane</keyword>
<proteinExistence type="predicted"/>
<dbReference type="RefSeq" id="WP_257714944.1">
    <property type="nucleotide sequence ID" value="NZ_JANJOU010000002.1"/>
</dbReference>
<dbReference type="EMBL" id="JANJOU010000002">
    <property type="protein sequence ID" value="MCR0981267.1"/>
    <property type="molecule type" value="Genomic_DNA"/>
</dbReference>
<feature type="transmembrane region" description="Helical" evidence="1">
    <location>
        <begin position="12"/>
        <end position="32"/>
    </location>
</feature>
<evidence type="ECO:0000313" key="2">
    <source>
        <dbReference type="EMBL" id="MCR0981267.1"/>
    </source>
</evidence>
<evidence type="ECO:0000313" key="3">
    <source>
        <dbReference type="Proteomes" id="UP001524642"/>
    </source>
</evidence>
<dbReference type="Proteomes" id="UP001524642">
    <property type="component" value="Unassembled WGS sequence"/>
</dbReference>
<evidence type="ECO:0008006" key="4">
    <source>
        <dbReference type="Google" id="ProtNLM"/>
    </source>
</evidence>
<keyword evidence="1" id="KW-0812">Transmembrane</keyword>
<protein>
    <recommendedName>
        <fullName evidence="4">Lmo0937 family membrane protein</fullName>
    </recommendedName>
</protein>
<keyword evidence="1" id="KW-1133">Transmembrane helix</keyword>
<reference evidence="2 3" key="1">
    <citation type="submission" date="2022-06" db="EMBL/GenBank/DDBJ databases">
        <title>Roseomonas CN29.</title>
        <authorList>
            <person name="Cheng Y."/>
            <person name="He X."/>
        </authorList>
    </citation>
    <scope>NUCLEOTIDE SEQUENCE [LARGE SCALE GENOMIC DNA]</scope>
    <source>
        <strain evidence="2 3">CN29</strain>
    </source>
</reference>
<feature type="transmembrane region" description="Helical" evidence="1">
    <location>
        <begin position="38"/>
        <end position="56"/>
    </location>
</feature>
<gene>
    <name evidence="2" type="ORF">NRP21_04290</name>
</gene>
<keyword evidence="3" id="KW-1185">Reference proteome</keyword>
<sequence length="60" mass="6156">MRYPPPPETPGLLIAMVALLGFGLFVAFGLGFGGFGMAHFLGGLIIAVVVGAIGLLKGRR</sequence>
<evidence type="ECO:0000256" key="1">
    <source>
        <dbReference type="SAM" id="Phobius"/>
    </source>
</evidence>
<comment type="caution">
    <text evidence="2">The sequence shown here is derived from an EMBL/GenBank/DDBJ whole genome shotgun (WGS) entry which is preliminary data.</text>
</comment>
<name>A0ABT1WZI3_9PROT</name>
<accession>A0ABT1WZI3</accession>